<evidence type="ECO:0000313" key="2">
    <source>
        <dbReference type="EMBL" id="MQR01247.1"/>
    </source>
</evidence>
<keyword evidence="3" id="KW-1185">Reference proteome</keyword>
<protein>
    <submittedName>
        <fullName evidence="2">Transposase</fullName>
    </submittedName>
</protein>
<reference evidence="2 3" key="1">
    <citation type="submission" date="2019-10" db="EMBL/GenBank/DDBJ databases">
        <title>Glaciimonas soli sp. nov., a psychrophilic bacterium isolated from the forest soil of a high elevation mountain in Taiwan.</title>
        <authorList>
            <person name="Wang L.-T."/>
            <person name="Shieh W.Y."/>
        </authorList>
    </citation>
    <scope>NUCLEOTIDE SEQUENCE [LARGE SCALE GENOMIC DNA]</scope>
    <source>
        <strain evidence="2 3">GS1</strain>
    </source>
</reference>
<dbReference type="InterPro" id="IPR025161">
    <property type="entry name" value="IS402-like_dom"/>
</dbReference>
<evidence type="ECO:0000259" key="1">
    <source>
        <dbReference type="Pfam" id="PF13340"/>
    </source>
</evidence>
<dbReference type="Proteomes" id="UP000451565">
    <property type="component" value="Unassembled WGS sequence"/>
</dbReference>
<dbReference type="OrthoDB" id="8705793at2"/>
<evidence type="ECO:0000313" key="3">
    <source>
        <dbReference type="Proteomes" id="UP000451565"/>
    </source>
</evidence>
<name>A0A843YTC3_9BURK</name>
<dbReference type="PANTHER" id="PTHR46637">
    <property type="entry name" value="TIS1421-TRANSPOSASE PROTEIN A"/>
    <property type="match status" value="1"/>
</dbReference>
<dbReference type="EMBL" id="WINI01000006">
    <property type="protein sequence ID" value="MQR01247.1"/>
    <property type="molecule type" value="Genomic_DNA"/>
</dbReference>
<dbReference type="InterPro" id="IPR052909">
    <property type="entry name" value="Transposase_6_like"/>
</dbReference>
<sequence>MPFRNEIIGRTDMLKYKGQMTDEQWQKVDLMLSEVIEINYHQNGARLFMDAVVWVVVNHAAWRQMPKQYGAWRSIYIRFYRWSNQKIWHSLAQQFVNDQELGSLLGRIVERCDT</sequence>
<feature type="domain" description="Insertion element IS402-like" evidence="1">
    <location>
        <begin position="20"/>
        <end position="91"/>
    </location>
</feature>
<accession>A0A843YTC3</accession>
<comment type="caution">
    <text evidence="2">The sequence shown here is derived from an EMBL/GenBank/DDBJ whole genome shotgun (WGS) entry which is preliminary data.</text>
</comment>
<dbReference type="PANTHER" id="PTHR46637:SF1">
    <property type="entry name" value="BLL5188 PROTEIN"/>
    <property type="match status" value="1"/>
</dbReference>
<proteinExistence type="predicted"/>
<dbReference type="AlphaFoldDB" id="A0A843YTC3"/>
<gene>
    <name evidence="2" type="ORF">GEV47_11220</name>
</gene>
<organism evidence="2 3">
    <name type="scientific">Glaciimonas soli</name>
    <dbReference type="NCBI Taxonomy" id="2590999"/>
    <lineage>
        <taxon>Bacteria</taxon>
        <taxon>Pseudomonadati</taxon>
        <taxon>Pseudomonadota</taxon>
        <taxon>Betaproteobacteria</taxon>
        <taxon>Burkholderiales</taxon>
        <taxon>Oxalobacteraceae</taxon>
        <taxon>Glaciimonas</taxon>
    </lineage>
</organism>
<dbReference type="Pfam" id="PF13340">
    <property type="entry name" value="DUF4096"/>
    <property type="match status" value="1"/>
</dbReference>